<dbReference type="Pfam" id="PF16363">
    <property type="entry name" value="GDP_Man_Dehyd"/>
    <property type="match status" value="1"/>
</dbReference>
<evidence type="ECO:0000256" key="4">
    <source>
        <dbReference type="ARBA" id="ARBA00023239"/>
    </source>
</evidence>
<organism evidence="6 7">
    <name type="scientific">Fusarium piperis</name>
    <dbReference type="NCBI Taxonomy" id="1435070"/>
    <lineage>
        <taxon>Eukaryota</taxon>
        <taxon>Fungi</taxon>
        <taxon>Dikarya</taxon>
        <taxon>Ascomycota</taxon>
        <taxon>Pezizomycotina</taxon>
        <taxon>Sordariomycetes</taxon>
        <taxon>Hypocreomycetidae</taxon>
        <taxon>Hypocreales</taxon>
        <taxon>Nectriaceae</taxon>
        <taxon>Fusarium</taxon>
        <taxon>Fusarium solani species complex</taxon>
    </lineage>
</organism>
<dbReference type="GO" id="GO:0042351">
    <property type="term" value="P:'de novo' GDP-L-fucose biosynthetic process"/>
    <property type="evidence" value="ECO:0007669"/>
    <property type="project" value="TreeGrafter"/>
</dbReference>
<dbReference type="PANTHER" id="PTHR43715:SF1">
    <property type="entry name" value="GDP-MANNOSE 4,6 DEHYDRATASE"/>
    <property type="match status" value="1"/>
</dbReference>
<protein>
    <recommendedName>
        <fullName evidence="3">GDP-mannose 4,6-dehydratase</fullName>
        <ecNumber evidence="3">4.2.1.47</ecNumber>
    </recommendedName>
</protein>
<dbReference type="InterPro" id="IPR036291">
    <property type="entry name" value="NAD(P)-bd_dom_sf"/>
</dbReference>
<feature type="domain" description="NAD(P)-binding" evidence="5">
    <location>
        <begin position="7"/>
        <end position="301"/>
    </location>
</feature>
<reference evidence="6" key="1">
    <citation type="submission" date="2022-10" db="EMBL/GenBank/DDBJ databases">
        <title>Tapping the CABI collections for fungal endophytes: first genome assemblies for Collariella, Neodidymelliopsis, Ascochyta clinopodiicola, Didymella pomorum, Didymosphaeria variabile, Neocosmospora piperis and Neocucurbitaria cava.</title>
        <authorList>
            <person name="Hill R."/>
        </authorList>
    </citation>
    <scope>NUCLEOTIDE SEQUENCE</scope>
    <source>
        <strain evidence="6">IMI 366586</strain>
    </source>
</reference>
<dbReference type="Gene3D" id="3.90.25.10">
    <property type="entry name" value="UDP-galactose 4-epimerase, domain 1"/>
    <property type="match status" value="1"/>
</dbReference>
<sequence>MAEKSALITGITGQDGYYLACHLLTLGYIVHGLARGVVGHRPRLTALNEAHKGRFTVHSGDVLDLANLIALLSKIKVDEIYHLAAQSHVALSFEQPLYTYNVNALGTIRMLEAIAALNLSKDVRFYNVTETPQSEKTLFNPVSPYGASKVLAYWATRMQREQHQMPGAHTDLKRRTDEAFVTRKITLGVARIAQGVSEEIRLGHLDSERDWTHAKDMVRGIHLMMRQETPKDLVLASGQSRSGQGAEETGYDASDGAIRVRVDPRLFRPVEVHKLRGDASCAAEILQWRPTISFEDLVREMMGEDLKTLRREVVAASGRDGQVVAGGTREATSV</sequence>
<evidence type="ECO:0000313" key="7">
    <source>
        <dbReference type="Proteomes" id="UP001140502"/>
    </source>
</evidence>
<proteinExistence type="inferred from homology"/>
<dbReference type="Gene3D" id="3.40.50.720">
    <property type="entry name" value="NAD(P)-binding Rossmann-like Domain"/>
    <property type="match status" value="1"/>
</dbReference>
<dbReference type="EC" id="4.2.1.47" evidence="3"/>
<gene>
    <name evidence="6" type="ORF">N0V84_009479</name>
</gene>
<comment type="similarity">
    <text evidence="2">Belongs to the NAD(P)-dependent epimerase/dehydratase family. GDP-mannose 4,6-dehydratase subfamily.</text>
</comment>
<dbReference type="SUPFAM" id="SSF51735">
    <property type="entry name" value="NAD(P)-binding Rossmann-fold domains"/>
    <property type="match status" value="1"/>
</dbReference>
<dbReference type="PANTHER" id="PTHR43715">
    <property type="entry name" value="GDP-MANNOSE 4,6-DEHYDRATASE"/>
    <property type="match status" value="1"/>
</dbReference>
<dbReference type="EMBL" id="JAPEUR010000262">
    <property type="protein sequence ID" value="KAJ4313302.1"/>
    <property type="molecule type" value="Genomic_DNA"/>
</dbReference>
<dbReference type="CDD" id="cd05260">
    <property type="entry name" value="GDP_MD_SDR_e"/>
    <property type="match status" value="1"/>
</dbReference>
<dbReference type="OrthoDB" id="331544at2759"/>
<dbReference type="Proteomes" id="UP001140502">
    <property type="component" value="Unassembled WGS sequence"/>
</dbReference>
<evidence type="ECO:0000256" key="3">
    <source>
        <dbReference type="ARBA" id="ARBA00011989"/>
    </source>
</evidence>
<comment type="caution">
    <text evidence="6">The sequence shown here is derived from an EMBL/GenBank/DDBJ whole genome shotgun (WGS) entry which is preliminary data.</text>
</comment>
<dbReference type="InterPro" id="IPR016040">
    <property type="entry name" value="NAD(P)-bd_dom"/>
</dbReference>
<evidence type="ECO:0000313" key="6">
    <source>
        <dbReference type="EMBL" id="KAJ4313302.1"/>
    </source>
</evidence>
<dbReference type="AlphaFoldDB" id="A0A9W8W695"/>
<accession>A0A9W8W695</accession>
<name>A0A9W8W695_9HYPO</name>
<keyword evidence="7" id="KW-1185">Reference proteome</keyword>
<dbReference type="InterPro" id="IPR006368">
    <property type="entry name" value="GDP_Man_deHydtase"/>
</dbReference>
<dbReference type="GO" id="GO:0008446">
    <property type="term" value="F:GDP-mannose 4,6-dehydratase activity"/>
    <property type="evidence" value="ECO:0007669"/>
    <property type="project" value="UniProtKB-EC"/>
</dbReference>
<evidence type="ECO:0000259" key="5">
    <source>
        <dbReference type="Pfam" id="PF16363"/>
    </source>
</evidence>
<comment type="cofactor">
    <cofactor evidence="1">
        <name>NADP(+)</name>
        <dbReference type="ChEBI" id="CHEBI:58349"/>
    </cofactor>
</comment>
<evidence type="ECO:0000256" key="1">
    <source>
        <dbReference type="ARBA" id="ARBA00001937"/>
    </source>
</evidence>
<evidence type="ECO:0000256" key="2">
    <source>
        <dbReference type="ARBA" id="ARBA00009263"/>
    </source>
</evidence>
<dbReference type="FunFam" id="3.40.50.720:FF:000924">
    <property type="entry name" value="GDP-mannose 4,6 dehydratase"/>
    <property type="match status" value="1"/>
</dbReference>
<keyword evidence="4" id="KW-0456">Lyase</keyword>